<evidence type="ECO:0000259" key="6">
    <source>
        <dbReference type="Pfam" id="PF03404"/>
    </source>
</evidence>
<sequence>MLTRRKFLKGAADLLLVGAGASLVPRWVAATELPAGTIAASLLESLPGKRPLIKRTYRPINYETPIEYFSSVITPNDAFFVRWHLSQIPEIEDRAWRLDIGGEGVRQGMTLTLDQLKYEFEAAEITAVCQCAGNRRGLSNPHVPGVQWEKGAMGNAVWKGVRLKDVLARIGLDAKTVEIEFNGADTPAYEKTPDFVKSLPLDKALHEDTLIAYEMNGAPLPHLNGGPVRMVVPGWAATYWVKKVVSIAALTRPAKSFWMSPAYRIPRDMFPGVRFTSQEKEGDATTPVTELVVNTLIVNLKDGQKLARGETVTAQGIAWDSGNGIARVEVSQDGGRQWQLAQLGTDHGRYSFRQWTFAWKPEAAGTHSLSVRATNNAGHTQPLEPQFNPAGYHNNAVQRITVEVV</sequence>
<dbReference type="InterPro" id="IPR036374">
    <property type="entry name" value="OxRdtase_Mopterin-bd_sf"/>
</dbReference>
<dbReference type="PANTHER" id="PTHR19372">
    <property type="entry name" value="SULFITE REDUCTASE"/>
    <property type="match status" value="1"/>
</dbReference>
<keyword evidence="2" id="KW-0500">Molybdenum</keyword>
<dbReference type="InterPro" id="IPR006311">
    <property type="entry name" value="TAT_signal"/>
</dbReference>
<comment type="cofactor">
    <cofactor evidence="1">
        <name>Mo-molybdopterin</name>
        <dbReference type="ChEBI" id="CHEBI:71302"/>
    </cofactor>
</comment>
<feature type="domain" description="Moybdenum cofactor oxidoreductase dimerisation" evidence="6">
    <location>
        <begin position="288"/>
        <end position="403"/>
    </location>
</feature>
<dbReference type="OrthoDB" id="9795587at2"/>
<dbReference type="RefSeq" id="WP_109014287.1">
    <property type="nucleotide sequence ID" value="NZ_BDOQ01000002.1"/>
</dbReference>
<keyword evidence="3" id="KW-0479">Metal-binding</keyword>
<evidence type="ECO:0000259" key="5">
    <source>
        <dbReference type="Pfam" id="PF00174"/>
    </source>
</evidence>
<evidence type="ECO:0000313" key="7">
    <source>
        <dbReference type="EMBL" id="GBG13079.1"/>
    </source>
</evidence>
<dbReference type="InterPro" id="IPR008335">
    <property type="entry name" value="Mopterin_OxRdtase_euk"/>
</dbReference>
<dbReference type="GO" id="GO:0006790">
    <property type="term" value="P:sulfur compound metabolic process"/>
    <property type="evidence" value="ECO:0007669"/>
    <property type="project" value="TreeGrafter"/>
</dbReference>
<dbReference type="GO" id="GO:0043546">
    <property type="term" value="F:molybdopterin cofactor binding"/>
    <property type="evidence" value="ECO:0007669"/>
    <property type="project" value="TreeGrafter"/>
</dbReference>
<dbReference type="GO" id="GO:0030151">
    <property type="term" value="F:molybdenum ion binding"/>
    <property type="evidence" value="ECO:0007669"/>
    <property type="project" value="InterPro"/>
</dbReference>
<dbReference type="SUPFAM" id="SSF56524">
    <property type="entry name" value="Oxidoreductase molybdopterin-binding domain"/>
    <property type="match status" value="1"/>
</dbReference>
<organism evidence="7 8">
    <name type="scientific">Novimethylophilus kurashikiensis</name>
    <dbReference type="NCBI Taxonomy" id="1825523"/>
    <lineage>
        <taxon>Bacteria</taxon>
        <taxon>Pseudomonadati</taxon>
        <taxon>Pseudomonadota</taxon>
        <taxon>Betaproteobacteria</taxon>
        <taxon>Nitrosomonadales</taxon>
        <taxon>Methylophilaceae</taxon>
        <taxon>Novimethylophilus</taxon>
    </lineage>
</organism>
<dbReference type="Pfam" id="PF03404">
    <property type="entry name" value="Mo-co_dimer"/>
    <property type="match status" value="1"/>
</dbReference>
<dbReference type="Proteomes" id="UP000245081">
    <property type="component" value="Unassembled WGS sequence"/>
</dbReference>
<dbReference type="Pfam" id="PF00174">
    <property type="entry name" value="Oxidored_molyb"/>
    <property type="match status" value="1"/>
</dbReference>
<dbReference type="InterPro" id="IPR014756">
    <property type="entry name" value="Ig_E-set"/>
</dbReference>
<dbReference type="PRINTS" id="PR00407">
    <property type="entry name" value="EUMOPTERIN"/>
</dbReference>
<evidence type="ECO:0000256" key="2">
    <source>
        <dbReference type="ARBA" id="ARBA00022505"/>
    </source>
</evidence>
<reference evidence="7 8" key="1">
    <citation type="journal article" date="2018" name="Environ. Microbiol.">
        <title>Isolation and genomic characterization of Novimethylophilus kurashikiensis gen. nov. sp. nov., a new lanthanide-dependent methylotrophic species of Methylophilaceae.</title>
        <authorList>
            <person name="Lv H."/>
            <person name="Sahin N."/>
            <person name="Tani A."/>
        </authorList>
    </citation>
    <scope>NUCLEOTIDE SEQUENCE [LARGE SCALE GENOMIC DNA]</scope>
    <source>
        <strain evidence="7 8">La2-4</strain>
    </source>
</reference>
<dbReference type="Gene3D" id="2.60.40.650">
    <property type="match status" value="1"/>
</dbReference>
<keyword evidence="8" id="KW-1185">Reference proteome</keyword>
<evidence type="ECO:0000256" key="1">
    <source>
        <dbReference type="ARBA" id="ARBA00001924"/>
    </source>
</evidence>
<evidence type="ECO:0000256" key="4">
    <source>
        <dbReference type="ARBA" id="ARBA00023002"/>
    </source>
</evidence>
<name>A0A2R5F561_9PROT</name>
<dbReference type="InterPro" id="IPR000572">
    <property type="entry name" value="OxRdtase_Mopterin-bd_dom"/>
</dbReference>
<gene>
    <name evidence="7" type="ORF">NMK_0617</name>
</gene>
<dbReference type="Gene3D" id="3.90.420.10">
    <property type="entry name" value="Oxidoreductase, molybdopterin-binding domain"/>
    <property type="match status" value="1"/>
</dbReference>
<dbReference type="PROSITE" id="PS51318">
    <property type="entry name" value="TAT"/>
    <property type="match status" value="1"/>
</dbReference>
<dbReference type="PANTHER" id="PTHR19372:SF7">
    <property type="entry name" value="SULFITE OXIDASE, MITOCHONDRIAL"/>
    <property type="match status" value="1"/>
</dbReference>
<dbReference type="GO" id="GO:0020037">
    <property type="term" value="F:heme binding"/>
    <property type="evidence" value="ECO:0007669"/>
    <property type="project" value="TreeGrafter"/>
</dbReference>
<dbReference type="InterPro" id="IPR005066">
    <property type="entry name" value="MoCF_OxRdtse_dimer"/>
</dbReference>
<evidence type="ECO:0000313" key="8">
    <source>
        <dbReference type="Proteomes" id="UP000245081"/>
    </source>
</evidence>
<dbReference type="SUPFAM" id="SSF81296">
    <property type="entry name" value="E set domains"/>
    <property type="match status" value="1"/>
</dbReference>
<accession>A0A2R5F561</accession>
<keyword evidence="4" id="KW-0560">Oxidoreductase</keyword>
<comment type="caution">
    <text evidence="7">The sequence shown here is derived from an EMBL/GenBank/DDBJ whole genome shotgun (WGS) entry which is preliminary data.</text>
</comment>
<dbReference type="AlphaFoldDB" id="A0A2R5F561"/>
<feature type="domain" description="Oxidoreductase molybdopterin-binding" evidence="5">
    <location>
        <begin position="87"/>
        <end position="258"/>
    </location>
</feature>
<proteinExistence type="predicted"/>
<dbReference type="EMBL" id="BDOQ01000002">
    <property type="protein sequence ID" value="GBG13079.1"/>
    <property type="molecule type" value="Genomic_DNA"/>
</dbReference>
<protein>
    <submittedName>
        <fullName evidence="7">Protein-methionine-sulfoxide reductase catalytic subunit MsrP</fullName>
    </submittedName>
</protein>
<evidence type="ECO:0000256" key="3">
    <source>
        <dbReference type="ARBA" id="ARBA00022723"/>
    </source>
</evidence>
<dbReference type="GO" id="GO:0008482">
    <property type="term" value="F:sulfite oxidase activity"/>
    <property type="evidence" value="ECO:0007669"/>
    <property type="project" value="TreeGrafter"/>
</dbReference>